<reference evidence="1" key="1">
    <citation type="submission" date="2023-11" db="EMBL/GenBank/DDBJ databases">
        <title>Genome Sequence of Bacillus thuringiensis stain BLB 30AF.</title>
        <authorList>
            <person name="Farhat A."/>
        </authorList>
    </citation>
    <scope>NUCLEOTIDE SEQUENCE</scope>
    <source>
        <strain evidence="1">BLB30AF</strain>
    </source>
</reference>
<sequence>MTLSESLKQLEEKQKQELFTVRGNIILLNDGIVRLEFRPDAFALINEKDIDSSLIFPLTDGEDPSGRNSKYALKLAKGVKGELHVKNLVQTFEVGDFTNPFYIDEEKEEIVYLNLASKIQMNCEFECRKNVFIADIYCCGGSFLEGGFGMVGCGNYWCDDRCCD</sequence>
<evidence type="ECO:0000313" key="1">
    <source>
        <dbReference type="EMBL" id="MDY0854899.1"/>
    </source>
</evidence>
<name>A0AAW9GHY9_BACTU</name>
<proteinExistence type="predicted"/>
<dbReference type="EMBL" id="JAXCMD010000016">
    <property type="protein sequence ID" value="MDY0854899.1"/>
    <property type="molecule type" value="Genomic_DNA"/>
</dbReference>
<evidence type="ECO:0000313" key="2">
    <source>
        <dbReference type="Proteomes" id="UP001274571"/>
    </source>
</evidence>
<comment type="caution">
    <text evidence="1">The sequence shown here is derived from an EMBL/GenBank/DDBJ whole genome shotgun (WGS) entry which is preliminary data.</text>
</comment>
<gene>
    <name evidence="1" type="ORF">SOH20_29235</name>
</gene>
<accession>A0AAW9GHY9</accession>
<dbReference type="RefSeq" id="WP_320483797.1">
    <property type="nucleotide sequence ID" value="NZ_JAXCMD010000016.1"/>
</dbReference>
<protein>
    <submittedName>
        <fullName evidence="1">Uncharacterized protein</fullName>
    </submittedName>
</protein>
<dbReference type="Proteomes" id="UP001274571">
    <property type="component" value="Unassembled WGS sequence"/>
</dbReference>
<organism evidence="1 2">
    <name type="scientific">Bacillus thuringiensis</name>
    <dbReference type="NCBI Taxonomy" id="1428"/>
    <lineage>
        <taxon>Bacteria</taxon>
        <taxon>Bacillati</taxon>
        <taxon>Bacillota</taxon>
        <taxon>Bacilli</taxon>
        <taxon>Bacillales</taxon>
        <taxon>Bacillaceae</taxon>
        <taxon>Bacillus</taxon>
        <taxon>Bacillus cereus group</taxon>
    </lineage>
</organism>
<dbReference type="AlphaFoldDB" id="A0AAW9GHY9"/>